<accession>A0A1X7CV38</accession>
<organism evidence="1 2">
    <name type="scientific">Trinickia caryophylli</name>
    <name type="common">Paraburkholderia caryophylli</name>
    <dbReference type="NCBI Taxonomy" id="28094"/>
    <lineage>
        <taxon>Bacteria</taxon>
        <taxon>Pseudomonadati</taxon>
        <taxon>Pseudomonadota</taxon>
        <taxon>Betaproteobacteria</taxon>
        <taxon>Burkholderiales</taxon>
        <taxon>Burkholderiaceae</taxon>
        <taxon>Trinickia</taxon>
    </lineage>
</organism>
<name>A0A1X7CV38_TRICW</name>
<evidence type="ECO:0000313" key="2">
    <source>
        <dbReference type="Proteomes" id="UP000192911"/>
    </source>
</evidence>
<gene>
    <name evidence="1" type="ORF">SAMN06295900_10223</name>
</gene>
<dbReference type="STRING" id="28094.SAMN06295900_10223"/>
<dbReference type="InterPro" id="IPR014056">
    <property type="entry name" value="TypeIITA-like_toxin_pred"/>
</dbReference>
<proteinExistence type="predicted"/>
<protein>
    <submittedName>
        <fullName evidence="1">Putative addiction module killer protein</fullName>
    </submittedName>
</protein>
<dbReference type="AlphaFoldDB" id="A0A1X7CV38"/>
<sequence>MATIARLADMTNGSKCTNLGYFFLPCRIYMDTISPVNAINRTAEFDAWLGGLKDLQGRAKVLVRLKRAELGHWGDCKALGDGLCEMRIDFGPGYRIYFVREGRVAYLLLAGGSKAGQRADIAFAKALWRTIRRERTCVTSRLLASMRPNTSIARK</sequence>
<dbReference type="NCBIfam" id="TIGR02683">
    <property type="entry name" value="upstrm_HI1419"/>
    <property type="match status" value="1"/>
</dbReference>
<dbReference type="PANTHER" id="PTHR41791">
    <property type="entry name" value="SSL7039 PROTEIN"/>
    <property type="match status" value="1"/>
</dbReference>
<dbReference type="PANTHER" id="PTHR41791:SF1">
    <property type="entry name" value="SSL7039 PROTEIN"/>
    <property type="match status" value="1"/>
</dbReference>
<dbReference type="EMBL" id="FXAH01000002">
    <property type="protein sequence ID" value="SMF03370.1"/>
    <property type="molecule type" value="Genomic_DNA"/>
</dbReference>
<keyword evidence="2" id="KW-1185">Reference proteome</keyword>
<reference evidence="2" key="1">
    <citation type="submission" date="2017-04" db="EMBL/GenBank/DDBJ databases">
        <authorList>
            <person name="Varghese N."/>
            <person name="Submissions S."/>
        </authorList>
    </citation>
    <scope>NUCLEOTIDE SEQUENCE [LARGE SCALE GENOMIC DNA]</scope>
    <source>
        <strain evidence="2">Ballard 720</strain>
    </source>
</reference>
<dbReference type="Proteomes" id="UP000192911">
    <property type="component" value="Unassembled WGS sequence"/>
</dbReference>
<evidence type="ECO:0000313" key="1">
    <source>
        <dbReference type="EMBL" id="SMF03370.1"/>
    </source>
</evidence>